<evidence type="ECO:0008006" key="3">
    <source>
        <dbReference type="Google" id="ProtNLM"/>
    </source>
</evidence>
<evidence type="ECO:0000313" key="2">
    <source>
        <dbReference type="Proteomes" id="UP000466966"/>
    </source>
</evidence>
<gene>
    <name evidence="1" type="ORF">GRI99_14725</name>
</gene>
<comment type="caution">
    <text evidence="1">The sequence shown here is derived from an EMBL/GenBank/DDBJ whole genome shotgun (WGS) entry which is preliminary data.</text>
</comment>
<dbReference type="EMBL" id="WTYV01000006">
    <property type="protein sequence ID" value="MXO72884.1"/>
    <property type="molecule type" value="Genomic_DNA"/>
</dbReference>
<evidence type="ECO:0000313" key="1">
    <source>
        <dbReference type="EMBL" id="MXO72884.1"/>
    </source>
</evidence>
<dbReference type="AlphaFoldDB" id="A0A844Z2G7"/>
<dbReference type="OrthoDB" id="7510885at2"/>
<protein>
    <recommendedName>
        <fullName evidence="3">DUF551 domain-containing protein</fullName>
    </recommendedName>
</protein>
<dbReference type="RefSeq" id="WP_160772815.1">
    <property type="nucleotide sequence ID" value="NZ_WTYV01000006.1"/>
</dbReference>
<reference evidence="1 2" key="1">
    <citation type="submission" date="2019-12" db="EMBL/GenBank/DDBJ databases">
        <title>Genomic-based taxomic classification of the family Erythrobacteraceae.</title>
        <authorList>
            <person name="Xu L."/>
        </authorList>
    </citation>
    <scope>NUCLEOTIDE SEQUENCE [LARGE SCALE GENOMIC DNA]</scope>
    <source>
        <strain evidence="1 2">M0322</strain>
    </source>
</reference>
<proteinExistence type="predicted"/>
<keyword evidence="2" id="KW-1185">Reference proteome</keyword>
<name>A0A844Z2G7_9SPHN</name>
<accession>A0A844Z2G7</accession>
<organism evidence="1 2">
    <name type="scientific">Alteraurantiacibacter buctensis</name>
    <dbReference type="NCBI Taxonomy" id="1503981"/>
    <lineage>
        <taxon>Bacteria</taxon>
        <taxon>Pseudomonadati</taxon>
        <taxon>Pseudomonadota</taxon>
        <taxon>Alphaproteobacteria</taxon>
        <taxon>Sphingomonadales</taxon>
        <taxon>Erythrobacteraceae</taxon>
        <taxon>Alteraurantiacibacter</taxon>
    </lineage>
</organism>
<dbReference type="Proteomes" id="UP000466966">
    <property type="component" value="Unassembled WGS sequence"/>
</dbReference>
<sequence length="111" mass="12606">MSDPWKHFGVAFAKMDEAFKHADAAFTAAFPDECKSIWRPIENAPRDGTFILVFLQWIWPNGRAGTLCDVVAFDQRVGRWVARTAPNYVQDYDDDTVAPTHWMPLPAPPAR</sequence>